<sequence length="65" mass="7115">MPNKYVGGSGEATEGFYFVSSIDKGGFSITEAKTGPYDKKVSNSVPKMIRHSSDAKKEGFPKRRL</sequence>
<reference evidence="2" key="1">
    <citation type="submission" date="2021-06" db="EMBL/GenBank/DDBJ databases">
        <authorList>
            <person name="Kallberg Y."/>
            <person name="Tangrot J."/>
            <person name="Rosling A."/>
        </authorList>
    </citation>
    <scope>NUCLEOTIDE SEQUENCE</scope>
    <source>
        <strain evidence="2">MA453B</strain>
    </source>
</reference>
<dbReference type="EMBL" id="CAJVPY010000749">
    <property type="protein sequence ID" value="CAG8490306.1"/>
    <property type="molecule type" value="Genomic_DNA"/>
</dbReference>
<dbReference type="AlphaFoldDB" id="A0A9N8WN84"/>
<accession>A0A9N8WN84</accession>
<organism evidence="2 3">
    <name type="scientific">Dentiscutata erythropus</name>
    <dbReference type="NCBI Taxonomy" id="1348616"/>
    <lineage>
        <taxon>Eukaryota</taxon>
        <taxon>Fungi</taxon>
        <taxon>Fungi incertae sedis</taxon>
        <taxon>Mucoromycota</taxon>
        <taxon>Glomeromycotina</taxon>
        <taxon>Glomeromycetes</taxon>
        <taxon>Diversisporales</taxon>
        <taxon>Gigasporaceae</taxon>
        <taxon>Dentiscutata</taxon>
    </lineage>
</organism>
<keyword evidence="3" id="KW-1185">Reference proteome</keyword>
<evidence type="ECO:0000313" key="2">
    <source>
        <dbReference type="EMBL" id="CAG8490306.1"/>
    </source>
</evidence>
<protein>
    <submittedName>
        <fullName evidence="2">23092_t:CDS:1</fullName>
    </submittedName>
</protein>
<name>A0A9N8WN84_9GLOM</name>
<evidence type="ECO:0000256" key="1">
    <source>
        <dbReference type="SAM" id="MobiDB-lite"/>
    </source>
</evidence>
<comment type="caution">
    <text evidence="2">The sequence shown here is derived from an EMBL/GenBank/DDBJ whole genome shotgun (WGS) entry which is preliminary data.</text>
</comment>
<evidence type="ECO:0000313" key="3">
    <source>
        <dbReference type="Proteomes" id="UP000789405"/>
    </source>
</evidence>
<gene>
    <name evidence="2" type="ORF">DERYTH_LOCUS2380</name>
</gene>
<dbReference type="Proteomes" id="UP000789405">
    <property type="component" value="Unassembled WGS sequence"/>
</dbReference>
<feature type="region of interest" description="Disordered" evidence="1">
    <location>
        <begin position="39"/>
        <end position="65"/>
    </location>
</feature>
<dbReference type="OrthoDB" id="2425660at2759"/>
<proteinExistence type="predicted"/>
<feature type="compositionally biased region" description="Basic and acidic residues" evidence="1">
    <location>
        <begin position="51"/>
        <end position="65"/>
    </location>
</feature>